<dbReference type="GO" id="GO:0004650">
    <property type="term" value="F:polygalacturonase activity"/>
    <property type="evidence" value="ECO:0007669"/>
    <property type="project" value="InterPro"/>
</dbReference>
<proteinExistence type="inferred from homology"/>
<dbReference type="Pfam" id="PF00295">
    <property type="entry name" value="Glyco_hydro_28"/>
    <property type="match status" value="1"/>
</dbReference>
<keyword evidence="10" id="KW-0732">Signal</keyword>
<evidence type="ECO:0000256" key="6">
    <source>
        <dbReference type="ARBA" id="ARBA00023295"/>
    </source>
</evidence>
<dbReference type="SMART" id="SM00710">
    <property type="entry name" value="PbH1"/>
    <property type="match status" value="4"/>
</dbReference>
<dbReference type="InterPro" id="IPR012334">
    <property type="entry name" value="Pectin_lyas_fold"/>
</dbReference>
<comment type="subcellular location">
    <subcellularLocation>
        <location evidence="1">Secreted</location>
        <location evidence="1">Cell wall</location>
    </subcellularLocation>
</comment>
<evidence type="ECO:0000256" key="8">
    <source>
        <dbReference type="PROSITE-ProRule" id="PRU10052"/>
    </source>
</evidence>
<dbReference type="GO" id="GO:0071555">
    <property type="term" value="P:cell wall organization"/>
    <property type="evidence" value="ECO:0007669"/>
    <property type="project" value="UniProtKB-KW"/>
</dbReference>
<keyword evidence="3" id="KW-0134">Cell wall</keyword>
<keyword evidence="7" id="KW-0961">Cell wall biogenesis/degradation</keyword>
<dbReference type="STRING" id="3880.A0A072TMF2"/>
<keyword evidence="6 9" id="KW-0326">Glycosidase</keyword>
<dbReference type="Proteomes" id="UP000002051">
    <property type="component" value="Chromosome 8"/>
</dbReference>
<evidence type="ECO:0000256" key="9">
    <source>
        <dbReference type="RuleBase" id="RU361169"/>
    </source>
</evidence>
<keyword evidence="11" id="KW-0456">Lyase</keyword>
<dbReference type="InterPro" id="IPR011050">
    <property type="entry name" value="Pectin_lyase_fold/virulence"/>
</dbReference>
<organism evidence="11 13">
    <name type="scientific">Medicago truncatula</name>
    <name type="common">Barrel medic</name>
    <name type="synonym">Medicago tribuloides</name>
    <dbReference type="NCBI Taxonomy" id="3880"/>
    <lineage>
        <taxon>Eukaryota</taxon>
        <taxon>Viridiplantae</taxon>
        <taxon>Streptophyta</taxon>
        <taxon>Embryophyta</taxon>
        <taxon>Tracheophyta</taxon>
        <taxon>Spermatophyta</taxon>
        <taxon>Magnoliopsida</taxon>
        <taxon>eudicotyledons</taxon>
        <taxon>Gunneridae</taxon>
        <taxon>Pentapetalae</taxon>
        <taxon>rosids</taxon>
        <taxon>fabids</taxon>
        <taxon>Fabales</taxon>
        <taxon>Fabaceae</taxon>
        <taxon>Papilionoideae</taxon>
        <taxon>50 kb inversion clade</taxon>
        <taxon>NPAAA clade</taxon>
        <taxon>Hologalegina</taxon>
        <taxon>IRL clade</taxon>
        <taxon>Trifolieae</taxon>
        <taxon>Medicago</taxon>
    </lineage>
</organism>
<keyword evidence="5 9" id="KW-0378">Hydrolase</keyword>
<comment type="similarity">
    <text evidence="2 9">Belongs to the glycosyl hydrolase 28 family.</text>
</comment>
<gene>
    <name evidence="12" type="primary">25500201</name>
    <name evidence="11" type="ordered locus">MTR_8g010050</name>
</gene>
<dbReference type="PANTHER" id="PTHR31375">
    <property type="match status" value="1"/>
</dbReference>
<dbReference type="EMBL" id="CM001224">
    <property type="protein sequence ID" value="KEH18028.1"/>
    <property type="molecule type" value="Genomic_DNA"/>
</dbReference>
<evidence type="ECO:0000313" key="13">
    <source>
        <dbReference type="Proteomes" id="UP000002051"/>
    </source>
</evidence>
<evidence type="ECO:0000256" key="3">
    <source>
        <dbReference type="ARBA" id="ARBA00022512"/>
    </source>
</evidence>
<reference evidence="11 13" key="1">
    <citation type="journal article" date="2011" name="Nature">
        <title>The Medicago genome provides insight into the evolution of rhizobial symbioses.</title>
        <authorList>
            <person name="Young N.D."/>
            <person name="Debelle F."/>
            <person name="Oldroyd G.E."/>
            <person name="Geurts R."/>
            <person name="Cannon S.B."/>
            <person name="Udvardi M.K."/>
            <person name="Benedito V.A."/>
            <person name="Mayer K.F."/>
            <person name="Gouzy J."/>
            <person name="Schoof H."/>
            <person name="Van de Peer Y."/>
            <person name="Proost S."/>
            <person name="Cook D.R."/>
            <person name="Meyers B.C."/>
            <person name="Spannagl M."/>
            <person name="Cheung F."/>
            <person name="De Mita S."/>
            <person name="Krishnakumar V."/>
            <person name="Gundlach H."/>
            <person name="Zhou S."/>
            <person name="Mudge J."/>
            <person name="Bharti A.K."/>
            <person name="Murray J.D."/>
            <person name="Naoumkina M.A."/>
            <person name="Rosen B."/>
            <person name="Silverstein K.A."/>
            <person name="Tang H."/>
            <person name="Rombauts S."/>
            <person name="Zhao P.X."/>
            <person name="Zhou P."/>
            <person name="Barbe V."/>
            <person name="Bardou P."/>
            <person name="Bechner M."/>
            <person name="Bellec A."/>
            <person name="Berger A."/>
            <person name="Berges H."/>
            <person name="Bidwell S."/>
            <person name="Bisseling T."/>
            <person name="Choisne N."/>
            <person name="Couloux A."/>
            <person name="Denny R."/>
            <person name="Deshpande S."/>
            <person name="Dai X."/>
            <person name="Doyle J.J."/>
            <person name="Dudez A.M."/>
            <person name="Farmer A.D."/>
            <person name="Fouteau S."/>
            <person name="Franken C."/>
            <person name="Gibelin C."/>
            <person name="Gish J."/>
            <person name="Goldstein S."/>
            <person name="Gonzalez A.J."/>
            <person name="Green P.J."/>
            <person name="Hallab A."/>
            <person name="Hartog M."/>
            <person name="Hua A."/>
            <person name="Humphray S.J."/>
            <person name="Jeong D.H."/>
            <person name="Jing Y."/>
            <person name="Jocker A."/>
            <person name="Kenton S.M."/>
            <person name="Kim D.J."/>
            <person name="Klee K."/>
            <person name="Lai H."/>
            <person name="Lang C."/>
            <person name="Lin S."/>
            <person name="Macmil S.L."/>
            <person name="Magdelenat G."/>
            <person name="Matthews L."/>
            <person name="McCorrison J."/>
            <person name="Monaghan E.L."/>
            <person name="Mun J.H."/>
            <person name="Najar F.Z."/>
            <person name="Nicholson C."/>
            <person name="Noirot C."/>
            <person name="O'Bleness M."/>
            <person name="Paule C.R."/>
            <person name="Poulain J."/>
            <person name="Prion F."/>
            <person name="Qin B."/>
            <person name="Qu C."/>
            <person name="Retzel E.F."/>
            <person name="Riddle C."/>
            <person name="Sallet E."/>
            <person name="Samain S."/>
            <person name="Samson N."/>
            <person name="Sanders I."/>
            <person name="Saurat O."/>
            <person name="Scarpelli C."/>
            <person name="Schiex T."/>
            <person name="Segurens B."/>
            <person name="Severin A.J."/>
            <person name="Sherrier D.J."/>
            <person name="Shi R."/>
            <person name="Sims S."/>
            <person name="Singer S.R."/>
            <person name="Sinharoy S."/>
            <person name="Sterck L."/>
            <person name="Viollet A."/>
            <person name="Wang B.B."/>
            <person name="Wang K."/>
            <person name="Wang M."/>
            <person name="Wang X."/>
            <person name="Warfsmann J."/>
            <person name="Weissenbach J."/>
            <person name="White D.D."/>
            <person name="White J.D."/>
            <person name="Wiley G.B."/>
            <person name="Wincker P."/>
            <person name="Xing Y."/>
            <person name="Yang L."/>
            <person name="Yao Z."/>
            <person name="Ying F."/>
            <person name="Zhai J."/>
            <person name="Zhou L."/>
            <person name="Zuber A."/>
            <person name="Denarie J."/>
            <person name="Dixon R.A."/>
            <person name="May G.D."/>
            <person name="Schwartz D.C."/>
            <person name="Rogers J."/>
            <person name="Quetier F."/>
            <person name="Town C.D."/>
            <person name="Roe B.A."/>
        </authorList>
    </citation>
    <scope>NUCLEOTIDE SEQUENCE [LARGE SCALE GENOMIC DNA]</scope>
    <source>
        <strain evidence="11">A17</strain>
        <strain evidence="12 13">cv. Jemalong A17</strain>
    </source>
</reference>
<evidence type="ECO:0000256" key="4">
    <source>
        <dbReference type="ARBA" id="ARBA00022525"/>
    </source>
</evidence>
<evidence type="ECO:0000313" key="11">
    <source>
        <dbReference type="EMBL" id="KEH18028.1"/>
    </source>
</evidence>
<name>A0A072TMF2_MEDTR</name>
<feature type="chain" id="PRO_5014498804" evidence="10">
    <location>
        <begin position="20"/>
        <end position="356"/>
    </location>
</feature>
<evidence type="ECO:0000256" key="5">
    <source>
        <dbReference type="ARBA" id="ARBA00022801"/>
    </source>
</evidence>
<keyword evidence="13" id="KW-1185">Reference proteome</keyword>
<keyword evidence="4" id="KW-0964">Secreted</keyword>
<reference evidence="11 13" key="2">
    <citation type="journal article" date="2014" name="BMC Genomics">
        <title>An improved genome release (version Mt4.0) for the model legume Medicago truncatula.</title>
        <authorList>
            <person name="Tang H."/>
            <person name="Krishnakumar V."/>
            <person name="Bidwell S."/>
            <person name="Rosen B."/>
            <person name="Chan A."/>
            <person name="Zhou S."/>
            <person name="Gentzbittel L."/>
            <person name="Childs K.L."/>
            <person name="Yandell M."/>
            <person name="Gundlach H."/>
            <person name="Mayer K.F."/>
            <person name="Schwartz D.C."/>
            <person name="Town C.D."/>
        </authorList>
    </citation>
    <scope>GENOME REANNOTATION</scope>
    <source>
        <strain evidence="11">A17</strain>
        <strain evidence="12 13">cv. Jemalong A17</strain>
    </source>
</reference>
<dbReference type="SUPFAM" id="SSF51126">
    <property type="entry name" value="Pectin lyase-like"/>
    <property type="match status" value="1"/>
</dbReference>
<dbReference type="PROSITE" id="PS00502">
    <property type="entry name" value="POLYGALACTURONASE"/>
    <property type="match status" value="1"/>
</dbReference>
<protein>
    <submittedName>
        <fullName evidence="11">Pectin lyase superfamily protein</fullName>
    </submittedName>
</protein>
<dbReference type="GO" id="GO:0016829">
    <property type="term" value="F:lyase activity"/>
    <property type="evidence" value="ECO:0007669"/>
    <property type="project" value="UniProtKB-KW"/>
</dbReference>
<dbReference type="Gene3D" id="2.160.20.10">
    <property type="entry name" value="Single-stranded right-handed beta-helix, Pectin lyase-like"/>
    <property type="match status" value="1"/>
</dbReference>
<dbReference type="InterPro" id="IPR006626">
    <property type="entry name" value="PbH1"/>
</dbReference>
<dbReference type="InterPro" id="IPR000743">
    <property type="entry name" value="Glyco_hydro_28"/>
</dbReference>
<dbReference type="AlphaFoldDB" id="A0A072TMF2"/>
<dbReference type="GO" id="GO:0005975">
    <property type="term" value="P:carbohydrate metabolic process"/>
    <property type="evidence" value="ECO:0007669"/>
    <property type="project" value="InterPro"/>
</dbReference>
<dbReference type="EnsemblPlants" id="KEH18028">
    <property type="protein sequence ID" value="KEH18028"/>
    <property type="gene ID" value="MTR_8g010050"/>
</dbReference>
<sequence length="356" mass="37466">MQGFITYALIFGFILPCLSTRLNVGTKNAIYNVMQYGARGDGKTDDSQAFVSAWSSACKAAEMSTLVIPVGKTFMVSKLSFSGPCTNKNILIQLEGKIVAPSKVGWKAQSYWITVQSVEGLTIEGNGRGVLDGDGSTWWQCKSCARPGVFLFHSCKGLNVSNLSITNSPRSHVAVNMCNGATFSNISINSPGTSPNTDGFDIALSTHIVIHDSNIKSGDDCIAVNGGSTFVNAIRITCGPGHGISVGSLGKNGTEDKVSDIHVRNCTFNETQNGARIKTIPGANVSVSSVKFRGFTGTSASGLAIQLNCSSSGCYDILLEQNNIVSAQPEKAASSFCTNAHGTARNTVPNIPCLSN</sequence>
<evidence type="ECO:0000256" key="10">
    <source>
        <dbReference type="SAM" id="SignalP"/>
    </source>
</evidence>
<feature type="active site" evidence="8">
    <location>
        <position position="242"/>
    </location>
</feature>
<evidence type="ECO:0000256" key="1">
    <source>
        <dbReference type="ARBA" id="ARBA00004191"/>
    </source>
</evidence>
<feature type="signal peptide" evidence="10">
    <location>
        <begin position="1"/>
        <end position="19"/>
    </location>
</feature>
<evidence type="ECO:0000256" key="7">
    <source>
        <dbReference type="ARBA" id="ARBA00023316"/>
    </source>
</evidence>
<evidence type="ECO:0000256" key="2">
    <source>
        <dbReference type="ARBA" id="ARBA00008834"/>
    </source>
</evidence>
<evidence type="ECO:0000313" key="12">
    <source>
        <dbReference type="EnsemblPlants" id="KEH18028"/>
    </source>
</evidence>
<accession>A0A072TMF2</accession>
<reference evidence="12" key="3">
    <citation type="submission" date="2015-04" db="UniProtKB">
        <authorList>
            <consortium name="EnsemblPlants"/>
        </authorList>
    </citation>
    <scope>IDENTIFICATION</scope>
    <source>
        <strain evidence="12">cv. Jemalong A17</strain>
    </source>
</reference>
<dbReference type="HOGENOM" id="CLU_016031_2_2_1"/>